<evidence type="ECO:0000256" key="2">
    <source>
        <dbReference type="HAMAP-Rule" id="MF_00634"/>
    </source>
</evidence>
<sequence>MVELREKNGSAVFVVKAQPRSSKSRVCGLYNGGLKVSLKAAPVDDAANRECCDLFSKVFHIPPSRVHIIAGKSSRTKTVMLDGVTVEAAALAFNAYE</sequence>
<dbReference type="PANTHER" id="PTHR13420">
    <property type="entry name" value="UPF0235 PROTEIN C15ORF40"/>
    <property type="match status" value="1"/>
</dbReference>
<dbReference type="PANTHER" id="PTHR13420:SF7">
    <property type="entry name" value="UPF0235 PROTEIN C15ORF40"/>
    <property type="match status" value="1"/>
</dbReference>
<dbReference type="Proteomes" id="UP000004162">
    <property type="component" value="Unassembled WGS sequence"/>
</dbReference>
<evidence type="ECO:0000313" key="4">
    <source>
        <dbReference type="Proteomes" id="UP000004162"/>
    </source>
</evidence>
<reference evidence="3 4" key="2">
    <citation type="submission" date="2006-07" db="EMBL/GenBank/DDBJ databases">
        <title>Sequencing of the draft genome and assembly of Chlorobium ferroxidans DSM 13031.</title>
        <authorList>
            <consortium name="US DOE Joint Genome Institute (JGI-PGF)"/>
            <person name="Copeland A."/>
            <person name="Lucas S."/>
            <person name="Lapidus A."/>
            <person name="Barry K."/>
            <person name="Glavina del Rio T."/>
            <person name="Dalin E."/>
            <person name="Tice H."/>
            <person name="Bruce D."/>
            <person name="Pitluck S."/>
            <person name="Richardson P."/>
        </authorList>
    </citation>
    <scope>NUCLEOTIDE SEQUENCE [LARGE SCALE GENOMIC DNA]</scope>
    <source>
        <strain evidence="3 4">DSM 13031</strain>
    </source>
</reference>
<dbReference type="NCBIfam" id="TIGR00251">
    <property type="entry name" value="DUF167 family protein"/>
    <property type="match status" value="1"/>
</dbReference>
<gene>
    <name evidence="3" type="ORF">CferDRAFT_2153</name>
</gene>
<dbReference type="Gene3D" id="3.30.1200.10">
    <property type="entry name" value="YggU-like"/>
    <property type="match status" value="1"/>
</dbReference>
<dbReference type="AlphaFoldDB" id="Q0YUE1"/>
<reference evidence="3 4" key="1">
    <citation type="submission" date="2006-07" db="EMBL/GenBank/DDBJ databases">
        <title>Annotation of the draft genome assembly of Chlorobium ferroxidans DSM 13031.</title>
        <authorList>
            <consortium name="US DOE Joint Genome Institute (JGI-ORNL)"/>
            <person name="Larimer F."/>
            <person name="Land M."/>
            <person name="Hauser L."/>
        </authorList>
    </citation>
    <scope>NUCLEOTIDE SEQUENCE [LARGE SCALE GENOMIC DNA]</scope>
    <source>
        <strain evidence="3 4">DSM 13031</strain>
    </source>
</reference>
<dbReference type="OrthoDB" id="9800587at2"/>
<comment type="caution">
    <text evidence="3">The sequence shown here is derived from an EMBL/GenBank/DDBJ whole genome shotgun (WGS) entry which is preliminary data.</text>
</comment>
<dbReference type="InterPro" id="IPR036591">
    <property type="entry name" value="YggU-like_sf"/>
</dbReference>
<accession>Q0YUE1</accession>
<comment type="similarity">
    <text evidence="1 2">Belongs to the UPF0235 family.</text>
</comment>
<name>Q0YUE1_9CHLB</name>
<dbReference type="GO" id="GO:0005737">
    <property type="term" value="C:cytoplasm"/>
    <property type="evidence" value="ECO:0007669"/>
    <property type="project" value="TreeGrafter"/>
</dbReference>
<dbReference type="RefSeq" id="WP_006365422.1">
    <property type="nucleotide sequence ID" value="NZ_AASE01000001.1"/>
</dbReference>
<dbReference type="EMBL" id="AASE01000001">
    <property type="protein sequence ID" value="EAT60146.1"/>
    <property type="molecule type" value="Genomic_DNA"/>
</dbReference>
<dbReference type="HAMAP" id="MF_00634">
    <property type="entry name" value="UPF0235"/>
    <property type="match status" value="1"/>
</dbReference>
<evidence type="ECO:0000313" key="3">
    <source>
        <dbReference type="EMBL" id="EAT60146.1"/>
    </source>
</evidence>
<dbReference type="InterPro" id="IPR003746">
    <property type="entry name" value="DUF167"/>
</dbReference>
<protein>
    <recommendedName>
        <fullName evidence="2">UPF0235 protein CferDRAFT_2153</fullName>
    </recommendedName>
</protein>
<proteinExistence type="inferred from homology"/>
<dbReference type="SUPFAM" id="SSF69786">
    <property type="entry name" value="YggU-like"/>
    <property type="match status" value="1"/>
</dbReference>
<keyword evidence="4" id="KW-1185">Reference proteome</keyword>
<dbReference type="Pfam" id="PF02594">
    <property type="entry name" value="DUF167"/>
    <property type="match status" value="1"/>
</dbReference>
<dbReference type="SMART" id="SM01152">
    <property type="entry name" value="DUF167"/>
    <property type="match status" value="1"/>
</dbReference>
<organism evidence="3 4">
    <name type="scientific">Chlorobium ferrooxidans DSM 13031</name>
    <dbReference type="NCBI Taxonomy" id="377431"/>
    <lineage>
        <taxon>Bacteria</taxon>
        <taxon>Pseudomonadati</taxon>
        <taxon>Chlorobiota</taxon>
        <taxon>Chlorobiia</taxon>
        <taxon>Chlorobiales</taxon>
        <taxon>Chlorobiaceae</taxon>
        <taxon>Chlorobium/Pelodictyon group</taxon>
        <taxon>Chlorobium</taxon>
    </lineage>
</organism>
<evidence type="ECO:0000256" key="1">
    <source>
        <dbReference type="ARBA" id="ARBA00010364"/>
    </source>
</evidence>